<evidence type="ECO:0000313" key="1">
    <source>
        <dbReference type="EMBL" id="PXX24407.1"/>
    </source>
</evidence>
<dbReference type="Proteomes" id="UP000248314">
    <property type="component" value="Unassembled WGS sequence"/>
</dbReference>
<sequence length="49" mass="5811">MNILEIHFVFTSHMVEYLIIVINDKLHGDVFIVNDSLYLGRMGFKAHRY</sequence>
<accession>A0A318IAD6</accession>
<dbReference type="AlphaFoldDB" id="A0A318IAD6"/>
<keyword evidence="2" id="KW-1185">Reference proteome</keyword>
<dbReference type="STRING" id="1122991.GCA_000613445_03322"/>
<organism evidence="1 2">
    <name type="scientific">Hoylesella shahii DSM 15611 = JCM 12083</name>
    <dbReference type="NCBI Taxonomy" id="1122991"/>
    <lineage>
        <taxon>Bacteria</taxon>
        <taxon>Pseudomonadati</taxon>
        <taxon>Bacteroidota</taxon>
        <taxon>Bacteroidia</taxon>
        <taxon>Bacteroidales</taxon>
        <taxon>Prevotellaceae</taxon>
        <taxon>Hoylesella</taxon>
    </lineage>
</organism>
<comment type="caution">
    <text evidence="1">The sequence shown here is derived from an EMBL/GenBank/DDBJ whole genome shotgun (WGS) entry which is preliminary data.</text>
</comment>
<dbReference type="EMBL" id="QJJX01000002">
    <property type="protein sequence ID" value="PXX24407.1"/>
    <property type="molecule type" value="Genomic_DNA"/>
</dbReference>
<evidence type="ECO:0000313" key="2">
    <source>
        <dbReference type="Proteomes" id="UP000248314"/>
    </source>
</evidence>
<protein>
    <submittedName>
        <fullName evidence="1">Uncharacterized protein</fullName>
    </submittedName>
</protein>
<gene>
    <name evidence="1" type="ORF">EJ73_00212</name>
</gene>
<proteinExistence type="predicted"/>
<name>A0A318IAD6_9BACT</name>
<reference evidence="1 2" key="1">
    <citation type="submission" date="2018-05" db="EMBL/GenBank/DDBJ databases">
        <title>Genomic Encyclopedia of Type Strains, Phase I: the one thousand microbial genomes (KMG-I) project.</title>
        <authorList>
            <person name="Kyrpides N."/>
        </authorList>
    </citation>
    <scope>NUCLEOTIDE SEQUENCE [LARGE SCALE GENOMIC DNA]</scope>
    <source>
        <strain evidence="1 2">DSM 15611</strain>
    </source>
</reference>